<protein>
    <submittedName>
        <fullName evidence="1">Uncharacterized protein</fullName>
    </submittedName>
</protein>
<comment type="caution">
    <text evidence="1">The sequence shown here is derived from an EMBL/GenBank/DDBJ whole genome shotgun (WGS) entry which is preliminary data.</text>
</comment>
<dbReference type="Proteomes" id="UP001234297">
    <property type="component" value="Chromosome 1"/>
</dbReference>
<organism evidence="1 2">
    <name type="scientific">Persea americana</name>
    <name type="common">Avocado</name>
    <dbReference type="NCBI Taxonomy" id="3435"/>
    <lineage>
        <taxon>Eukaryota</taxon>
        <taxon>Viridiplantae</taxon>
        <taxon>Streptophyta</taxon>
        <taxon>Embryophyta</taxon>
        <taxon>Tracheophyta</taxon>
        <taxon>Spermatophyta</taxon>
        <taxon>Magnoliopsida</taxon>
        <taxon>Magnoliidae</taxon>
        <taxon>Laurales</taxon>
        <taxon>Lauraceae</taxon>
        <taxon>Persea</taxon>
    </lineage>
</organism>
<name>A0ACC2MZ97_PERAE</name>
<evidence type="ECO:0000313" key="1">
    <source>
        <dbReference type="EMBL" id="KAJ8651085.1"/>
    </source>
</evidence>
<reference evidence="1 2" key="1">
    <citation type="journal article" date="2022" name="Hortic Res">
        <title>A haplotype resolved chromosomal level avocado genome allows analysis of novel avocado genes.</title>
        <authorList>
            <person name="Nath O."/>
            <person name="Fletcher S.J."/>
            <person name="Hayward A."/>
            <person name="Shaw L.M."/>
            <person name="Masouleh A.K."/>
            <person name="Furtado A."/>
            <person name="Henry R.J."/>
            <person name="Mitter N."/>
        </authorList>
    </citation>
    <scope>NUCLEOTIDE SEQUENCE [LARGE SCALE GENOMIC DNA]</scope>
    <source>
        <strain evidence="2">cv. Hass</strain>
    </source>
</reference>
<evidence type="ECO:0000313" key="2">
    <source>
        <dbReference type="Proteomes" id="UP001234297"/>
    </source>
</evidence>
<gene>
    <name evidence="1" type="ORF">MRB53_004108</name>
</gene>
<proteinExistence type="predicted"/>
<accession>A0ACC2MZ97</accession>
<dbReference type="EMBL" id="CM056809">
    <property type="protein sequence ID" value="KAJ8651085.1"/>
    <property type="molecule type" value="Genomic_DNA"/>
</dbReference>
<keyword evidence="2" id="KW-1185">Reference proteome</keyword>
<sequence>MEQGLRNNDNGPGSLFRSLYENEMAQWTRPNSNFVFRTVSFEHQPLKLLHAIRRISWLTIFSSHQPPNPDPPKKSSNPINSYPMEKTIISLLPLLFFLISLFLLVNGDLNVADFGAKGDGKTDASESFLKAWSAACASRAPTIIVVPRKRYLLGPVVFQGPCENSAITIRMDDAILVAPNYQKMGTLDSWLMFTGVQGVSIVGGYVDGQGSSLWACKTSGKNCPYGASSLAFYGSKDVVINGLTSLNSKLYHIVIHSSNNVTLQGVTIHAPEESPNTDGIHVQSSTDVRIFSTGIKTGDDCISIGPGTRNLLIQRVACGPGHGISIGSLGKDSQEEGIQNITVKTVVFTGTQNGLRIKSWARPNYGFVKGVLFEQAVMQKVSNPIIIDQNYCPSNENCPNKSSGIQISQVTYKNIKGTSATAVGMKFDCSASYPCRGILLQDIQLTYQDQFAESYCKNVKGSKFFANCDLAENLVMCLYLSQGGGSSTLISSNLMIINYSLCLGF</sequence>